<gene>
    <name evidence="3" type="ORF">GWK08_12655</name>
</gene>
<accession>A0A6P0UV69</accession>
<keyword evidence="4" id="KW-1185">Reference proteome</keyword>
<sequence>MDISASTPLPFWKRQLPFLQSKRDKWILVLFSVFYAPFFLIVFQPFGVNNYDPTHEVSLVFALSAMGFGLMNGITLFVYEFGIVPLLFRKNNLPVFAVRIILALIFLSSTTFLLYNYIGNFHDWSFKSYLGFIRDVSLMGVIPFGVIFLYFGYRDNRKAYLDLQRQSEELIWLTADNGKDKLGLTLEHLLFIEAQDNYVAVFHRENERVKKSLLRTTMKKLESQLQAFPVVRCHRSFLINISSVQKVTGNNHQLKLHIERVDVPIPVSRSYIPLLEEQLDIHHK</sequence>
<dbReference type="Gene3D" id="2.40.50.1020">
    <property type="entry name" value="LytTr DNA-binding domain"/>
    <property type="match status" value="1"/>
</dbReference>
<dbReference type="InterPro" id="IPR007492">
    <property type="entry name" value="LytTR_DNA-bd_dom"/>
</dbReference>
<dbReference type="SMART" id="SM00850">
    <property type="entry name" value="LytTR"/>
    <property type="match status" value="1"/>
</dbReference>
<evidence type="ECO:0000256" key="1">
    <source>
        <dbReference type="SAM" id="Phobius"/>
    </source>
</evidence>
<dbReference type="AlphaFoldDB" id="A0A6P0UV69"/>
<dbReference type="PANTHER" id="PTHR37299:SF1">
    <property type="entry name" value="STAGE 0 SPORULATION PROTEIN A HOMOLOG"/>
    <property type="match status" value="1"/>
</dbReference>
<feature type="domain" description="HTH LytTR-type" evidence="2">
    <location>
        <begin position="189"/>
        <end position="281"/>
    </location>
</feature>
<dbReference type="PANTHER" id="PTHR37299">
    <property type="entry name" value="TRANSCRIPTIONAL REGULATOR-RELATED"/>
    <property type="match status" value="1"/>
</dbReference>
<dbReference type="EMBL" id="JAABOO010000003">
    <property type="protein sequence ID" value="NER14296.1"/>
    <property type="molecule type" value="Genomic_DNA"/>
</dbReference>
<evidence type="ECO:0000259" key="2">
    <source>
        <dbReference type="PROSITE" id="PS50930"/>
    </source>
</evidence>
<feature type="transmembrane region" description="Helical" evidence="1">
    <location>
        <begin position="26"/>
        <end position="47"/>
    </location>
</feature>
<proteinExistence type="predicted"/>
<dbReference type="RefSeq" id="WP_163607588.1">
    <property type="nucleotide sequence ID" value="NZ_JAABOO010000003.1"/>
</dbReference>
<dbReference type="PROSITE" id="PS50930">
    <property type="entry name" value="HTH_LYTTR"/>
    <property type="match status" value="1"/>
</dbReference>
<feature type="transmembrane region" description="Helical" evidence="1">
    <location>
        <begin position="59"/>
        <end position="84"/>
    </location>
</feature>
<dbReference type="Pfam" id="PF04397">
    <property type="entry name" value="LytTR"/>
    <property type="match status" value="1"/>
</dbReference>
<dbReference type="GO" id="GO:0000156">
    <property type="term" value="F:phosphorelay response regulator activity"/>
    <property type="evidence" value="ECO:0007669"/>
    <property type="project" value="InterPro"/>
</dbReference>
<keyword evidence="1" id="KW-1133">Transmembrane helix</keyword>
<dbReference type="InterPro" id="IPR046947">
    <property type="entry name" value="LytR-like"/>
</dbReference>
<keyword evidence="1" id="KW-0472">Membrane</keyword>
<keyword evidence="1" id="KW-0812">Transmembrane</keyword>
<evidence type="ECO:0000313" key="4">
    <source>
        <dbReference type="Proteomes" id="UP000468581"/>
    </source>
</evidence>
<reference evidence="3 4" key="1">
    <citation type="submission" date="2020-01" db="EMBL/GenBank/DDBJ databases">
        <title>Leptobacterium flavescens.</title>
        <authorList>
            <person name="Wang G."/>
        </authorList>
    </citation>
    <scope>NUCLEOTIDE SEQUENCE [LARGE SCALE GENOMIC DNA]</scope>
    <source>
        <strain evidence="3 4">KCTC 22160</strain>
    </source>
</reference>
<evidence type="ECO:0000313" key="3">
    <source>
        <dbReference type="EMBL" id="NER14296.1"/>
    </source>
</evidence>
<dbReference type="Proteomes" id="UP000468581">
    <property type="component" value="Unassembled WGS sequence"/>
</dbReference>
<organism evidence="3 4">
    <name type="scientific">Leptobacterium flavescens</name>
    <dbReference type="NCBI Taxonomy" id="472055"/>
    <lineage>
        <taxon>Bacteria</taxon>
        <taxon>Pseudomonadati</taxon>
        <taxon>Bacteroidota</taxon>
        <taxon>Flavobacteriia</taxon>
        <taxon>Flavobacteriales</taxon>
        <taxon>Flavobacteriaceae</taxon>
        <taxon>Leptobacterium</taxon>
    </lineage>
</organism>
<name>A0A6P0UV69_9FLAO</name>
<comment type="caution">
    <text evidence="3">The sequence shown here is derived from an EMBL/GenBank/DDBJ whole genome shotgun (WGS) entry which is preliminary data.</text>
</comment>
<protein>
    <recommendedName>
        <fullName evidence="2">HTH LytTR-type domain-containing protein</fullName>
    </recommendedName>
</protein>
<dbReference type="GO" id="GO:0003677">
    <property type="term" value="F:DNA binding"/>
    <property type="evidence" value="ECO:0007669"/>
    <property type="project" value="InterPro"/>
</dbReference>
<feature type="transmembrane region" description="Helical" evidence="1">
    <location>
        <begin position="130"/>
        <end position="151"/>
    </location>
</feature>
<feature type="transmembrane region" description="Helical" evidence="1">
    <location>
        <begin position="96"/>
        <end position="118"/>
    </location>
</feature>